<accession>A0A6J7ICC7</accession>
<organism evidence="1">
    <name type="scientific">freshwater metagenome</name>
    <dbReference type="NCBI Taxonomy" id="449393"/>
    <lineage>
        <taxon>unclassified sequences</taxon>
        <taxon>metagenomes</taxon>
        <taxon>ecological metagenomes</taxon>
    </lineage>
</organism>
<sequence length="112" mass="11546">MSKPPPTDVTEAWSGSEEVTVVSVMGGKVMRLVMKLPPTDAGASLSTYPRPFASYSTCASTPLAPGVTVAAWLTSAARVETSRPTESQPNDVPWLPGSLISAICGAAKPVAT</sequence>
<dbReference type="EMBL" id="CAFBMR010000114">
    <property type="protein sequence ID" value="CAB4928202.1"/>
    <property type="molecule type" value="Genomic_DNA"/>
</dbReference>
<proteinExistence type="predicted"/>
<dbReference type="AlphaFoldDB" id="A0A6J7ICC7"/>
<gene>
    <name evidence="1" type="ORF">UFOPK3610_01794</name>
</gene>
<reference evidence="1" key="1">
    <citation type="submission" date="2020-05" db="EMBL/GenBank/DDBJ databases">
        <authorList>
            <person name="Chiriac C."/>
            <person name="Salcher M."/>
            <person name="Ghai R."/>
            <person name="Kavagutti S V."/>
        </authorList>
    </citation>
    <scope>NUCLEOTIDE SEQUENCE</scope>
</reference>
<name>A0A6J7ICC7_9ZZZZ</name>
<evidence type="ECO:0000313" key="1">
    <source>
        <dbReference type="EMBL" id="CAB4928202.1"/>
    </source>
</evidence>
<protein>
    <submittedName>
        <fullName evidence="1">Unannotated protein</fullName>
    </submittedName>
</protein>